<dbReference type="Proteomes" id="UP000586827">
    <property type="component" value="Unassembled WGS sequence"/>
</dbReference>
<dbReference type="SMART" id="SM01012">
    <property type="entry name" value="ANTAR"/>
    <property type="match status" value="1"/>
</dbReference>
<sequence>MSTPNSSTTRFLAALGESGDDPRFAVDPARPVRGDRLCAACVRTLPVTDAALTVAMPDGRWEVLGAAGATAAWFADAQAASGEGPGPDAHGSGMPVRVRRFTEALTAGRWPLLAQWSRVDRVDSISSFPLRLGAIRVGFLDLFGSSETPLDVTGYVDAMNIADVITTLLSTALMPPGRTAGLDDDVLVGGVPPIDGVTAVDGVAVDGVALGPWWEQPVSSREIHQATGMIAVQLDCTAAVAYSRLVGHAFASGHALADIAAEVVARRLRFPPEPNGDRESKPGAEPDPVGGT</sequence>
<dbReference type="Pfam" id="PF03861">
    <property type="entry name" value="ANTAR"/>
    <property type="match status" value="1"/>
</dbReference>
<proteinExistence type="predicted"/>
<feature type="domain" description="ANTAR" evidence="2">
    <location>
        <begin position="209"/>
        <end position="264"/>
    </location>
</feature>
<evidence type="ECO:0000259" key="2">
    <source>
        <dbReference type="SMART" id="SM01012"/>
    </source>
</evidence>
<feature type="region of interest" description="Disordered" evidence="1">
    <location>
        <begin position="270"/>
        <end position="292"/>
    </location>
</feature>
<dbReference type="AlphaFoldDB" id="A0A849C0U1"/>
<dbReference type="InterPro" id="IPR036388">
    <property type="entry name" value="WH-like_DNA-bd_sf"/>
</dbReference>
<dbReference type="RefSeq" id="WP_067518860.1">
    <property type="nucleotide sequence ID" value="NZ_JABELX010000007.1"/>
</dbReference>
<gene>
    <name evidence="3" type="ORF">HLB23_20625</name>
</gene>
<protein>
    <submittedName>
        <fullName evidence="3">ANTAR domain-containing protein</fullName>
    </submittedName>
</protein>
<keyword evidence="4" id="KW-1185">Reference proteome</keyword>
<name>A0A849C0U1_9NOCA</name>
<dbReference type="Gene3D" id="1.10.10.10">
    <property type="entry name" value="Winged helix-like DNA-binding domain superfamily/Winged helix DNA-binding domain"/>
    <property type="match status" value="1"/>
</dbReference>
<dbReference type="InterPro" id="IPR005561">
    <property type="entry name" value="ANTAR"/>
</dbReference>
<evidence type="ECO:0000313" key="3">
    <source>
        <dbReference type="EMBL" id="NNH72234.1"/>
    </source>
</evidence>
<organism evidence="3 4">
    <name type="scientific">Nocardia uniformis</name>
    <dbReference type="NCBI Taxonomy" id="53432"/>
    <lineage>
        <taxon>Bacteria</taxon>
        <taxon>Bacillati</taxon>
        <taxon>Actinomycetota</taxon>
        <taxon>Actinomycetes</taxon>
        <taxon>Mycobacteriales</taxon>
        <taxon>Nocardiaceae</taxon>
        <taxon>Nocardia</taxon>
    </lineage>
</organism>
<accession>A0A849C0U1</accession>
<evidence type="ECO:0000256" key="1">
    <source>
        <dbReference type="SAM" id="MobiDB-lite"/>
    </source>
</evidence>
<comment type="caution">
    <text evidence="3">The sequence shown here is derived from an EMBL/GenBank/DDBJ whole genome shotgun (WGS) entry which is preliminary data.</text>
</comment>
<feature type="compositionally biased region" description="Basic and acidic residues" evidence="1">
    <location>
        <begin position="275"/>
        <end position="284"/>
    </location>
</feature>
<dbReference type="GO" id="GO:0003723">
    <property type="term" value="F:RNA binding"/>
    <property type="evidence" value="ECO:0007669"/>
    <property type="project" value="InterPro"/>
</dbReference>
<reference evidence="3 4" key="1">
    <citation type="submission" date="2020-05" db="EMBL/GenBank/DDBJ databases">
        <title>MicrobeNet Type strains.</title>
        <authorList>
            <person name="Nicholson A.C."/>
        </authorList>
    </citation>
    <scope>NUCLEOTIDE SEQUENCE [LARGE SCALE GENOMIC DNA]</scope>
    <source>
        <strain evidence="3 4">JCM 3224</strain>
    </source>
</reference>
<evidence type="ECO:0000313" key="4">
    <source>
        <dbReference type="Proteomes" id="UP000586827"/>
    </source>
</evidence>
<dbReference type="EMBL" id="JABELX010000007">
    <property type="protein sequence ID" value="NNH72234.1"/>
    <property type="molecule type" value="Genomic_DNA"/>
</dbReference>